<evidence type="ECO:0000313" key="2">
    <source>
        <dbReference type="Proteomes" id="UP000541583"/>
    </source>
</evidence>
<accession>A0ABR6PJ03</accession>
<comment type="caution">
    <text evidence="1">The sequence shown here is derived from an EMBL/GenBank/DDBJ whole genome shotgun (WGS) entry which is preliminary data.</text>
</comment>
<keyword evidence="2" id="KW-1185">Reference proteome</keyword>
<reference evidence="1 2" key="1">
    <citation type="submission" date="2020-08" db="EMBL/GenBank/DDBJ databases">
        <title>Genomic Encyclopedia of Type Strains, Phase IV (KMG-V): Genome sequencing to study the core and pangenomes of soil and plant-associated prokaryotes.</title>
        <authorList>
            <person name="Whitman W."/>
        </authorList>
    </citation>
    <scope>NUCLEOTIDE SEQUENCE [LARGE SCALE GENOMIC DNA]</scope>
    <source>
        <strain evidence="1 2">ANJLi2</strain>
    </source>
</reference>
<name>A0ABR6PJ03_9SPHI</name>
<proteinExistence type="predicted"/>
<organism evidence="1 2">
    <name type="scientific">Mucilaginibacter lappiensis</name>
    <dbReference type="NCBI Taxonomy" id="354630"/>
    <lineage>
        <taxon>Bacteria</taxon>
        <taxon>Pseudomonadati</taxon>
        <taxon>Bacteroidota</taxon>
        <taxon>Sphingobacteriia</taxon>
        <taxon>Sphingobacteriales</taxon>
        <taxon>Sphingobacteriaceae</taxon>
        <taxon>Mucilaginibacter</taxon>
    </lineage>
</organism>
<evidence type="ECO:0000313" key="1">
    <source>
        <dbReference type="EMBL" id="MBB6109760.1"/>
    </source>
</evidence>
<dbReference type="Proteomes" id="UP000541583">
    <property type="component" value="Unassembled WGS sequence"/>
</dbReference>
<dbReference type="EMBL" id="JACHCB010000005">
    <property type="protein sequence ID" value="MBB6109760.1"/>
    <property type="molecule type" value="Genomic_DNA"/>
</dbReference>
<protein>
    <submittedName>
        <fullName evidence="1">Uncharacterized protein</fullName>
    </submittedName>
</protein>
<gene>
    <name evidence="1" type="ORF">HDF23_002509</name>
</gene>
<sequence length="51" mass="5934">MSYSKDAFIQFQEAEYYQSEAFQIKQHLLMPAVKNQQATKPKSHATTKVQN</sequence>